<protein>
    <recommendedName>
        <fullName evidence="3">VRR-NUC domain-containing protein</fullName>
    </recommendedName>
</protein>
<accession>A0A7V4EG14</accession>
<evidence type="ECO:0008006" key="3">
    <source>
        <dbReference type="Google" id="ProtNLM"/>
    </source>
</evidence>
<gene>
    <name evidence="2" type="ORF">ENT80_04350</name>
</gene>
<dbReference type="GO" id="GO:0008821">
    <property type="term" value="F:crossover junction DNA endonuclease activity"/>
    <property type="evidence" value="ECO:0007669"/>
    <property type="project" value="UniProtKB-EC"/>
</dbReference>
<reference evidence="2" key="1">
    <citation type="journal article" date="2020" name="mSystems">
        <title>Genome- and Community-Level Interaction Insights into Carbon Utilization and Element Cycling Functions of Hydrothermarchaeota in Hydrothermal Sediment.</title>
        <authorList>
            <person name="Zhou Z."/>
            <person name="Liu Y."/>
            <person name="Xu W."/>
            <person name="Pan J."/>
            <person name="Luo Z.H."/>
            <person name="Li M."/>
        </authorList>
    </citation>
    <scope>NUCLEOTIDE SEQUENCE [LARGE SCALE GENOMIC DNA]</scope>
    <source>
        <strain evidence="2">SpSt-611</strain>
    </source>
</reference>
<sequence>MPGGKGPKRKGTRAEREALRLLREAGLEARRVPLSGSAPGYPGDLVAYLPGLGEVVVEVKARRRFGLEGWLEGRGLLVLRPDRRPPLAVMRLEDLLKALGVKEEA</sequence>
<evidence type="ECO:0000256" key="1">
    <source>
        <dbReference type="ARBA" id="ARBA00029354"/>
    </source>
</evidence>
<dbReference type="InterPro" id="IPR011335">
    <property type="entry name" value="Restrct_endonuc-II-like"/>
</dbReference>
<evidence type="ECO:0000313" key="2">
    <source>
        <dbReference type="EMBL" id="HGN85386.1"/>
    </source>
</evidence>
<organism evidence="2">
    <name type="scientific">Thermus tengchongensis</name>
    <dbReference type="NCBI Taxonomy" id="1214928"/>
    <lineage>
        <taxon>Bacteria</taxon>
        <taxon>Thermotogati</taxon>
        <taxon>Deinococcota</taxon>
        <taxon>Deinococci</taxon>
        <taxon>Thermales</taxon>
        <taxon>Thermaceae</taxon>
        <taxon>Thermus</taxon>
    </lineage>
</organism>
<proteinExistence type="predicted"/>
<name>A0A7V4EG14_9DEIN</name>
<comment type="catalytic activity">
    <reaction evidence="1">
        <text>Endonucleolytic cleavage at a junction such as a reciprocal single-stranded crossover between two homologous DNA duplexes (Holliday junction).</text>
        <dbReference type="EC" id="3.1.21.10"/>
    </reaction>
</comment>
<dbReference type="Gene3D" id="3.40.1350.10">
    <property type="match status" value="1"/>
</dbReference>
<dbReference type="EMBL" id="DTAB01000248">
    <property type="protein sequence ID" value="HGN85386.1"/>
    <property type="molecule type" value="Genomic_DNA"/>
</dbReference>
<dbReference type="AlphaFoldDB" id="A0A7V4EG14"/>
<dbReference type="SUPFAM" id="SSF52980">
    <property type="entry name" value="Restriction endonuclease-like"/>
    <property type="match status" value="1"/>
</dbReference>
<dbReference type="InterPro" id="IPR002732">
    <property type="entry name" value="Hjc"/>
</dbReference>
<dbReference type="InterPro" id="IPR011856">
    <property type="entry name" value="tRNA_endonuc-like_dom_sf"/>
</dbReference>
<dbReference type="GO" id="GO:0003676">
    <property type="term" value="F:nucleic acid binding"/>
    <property type="evidence" value="ECO:0007669"/>
    <property type="project" value="InterPro"/>
</dbReference>
<dbReference type="Pfam" id="PF01870">
    <property type="entry name" value="Hjc"/>
    <property type="match status" value="1"/>
</dbReference>
<comment type="caution">
    <text evidence="2">The sequence shown here is derived from an EMBL/GenBank/DDBJ whole genome shotgun (WGS) entry which is preliminary data.</text>
</comment>